<evidence type="ECO:0000259" key="1">
    <source>
        <dbReference type="Pfam" id="PF01408"/>
    </source>
</evidence>
<evidence type="ECO:0000313" key="3">
    <source>
        <dbReference type="Proteomes" id="UP000677668"/>
    </source>
</evidence>
<gene>
    <name evidence="2" type="ORF">J8C05_06675</name>
</gene>
<protein>
    <submittedName>
        <fullName evidence="2">Gfo/Idh/MocA family oxidoreductase</fullName>
    </submittedName>
</protein>
<dbReference type="InterPro" id="IPR000683">
    <property type="entry name" value="Gfo/Idh/MocA-like_OxRdtase_N"/>
</dbReference>
<dbReference type="PANTHER" id="PTHR43377">
    <property type="entry name" value="BILIVERDIN REDUCTASE A"/>
    <property type="match status" value="1"/>
</dbReference>
<dbReference type="Gene3D" id="3.40.50.720">
    <property type="entry name" value="NAD(P)-binding Rossmann-like Domain"/>
    <property type="match status" value="1"/>
</dbReference>
<sequence>MPTVLGIAILGSGRVARARLRELHERFDTRVAVVASHDFNRAYELAFPIAAAATEDWEEAIARPDVDAVMVCSTNPHHARMAQAAIAAGKPVSVDYPLALTLTDAEQLVEQSRARGVVLHVEHIELLSAWFEAFRKALPRIGRVHHITWNNLSSRPAAPEDWTFDRAHGFSLFQQASVPSRIVACVGQITWIEGEETFSDEQGTRFGRRATHLRFGFGAEGRGDINDVLTRHEETGPAAELQAVGESGTLIGRQHREVWYTNPDGATEAVPVMPRSGLFAHDITAFLDAIAGRGTPYVSLDHVLEALRFADAAERAVKSGQRVTLTSD</sequence>
<name>A0ABX8AWL2_9BACT</name>
<accession>A0ABX8AWL2</accession>
<reference evidence="2 3" key="1">
    <citation type="submission" date="2021-03" db="EMBL/GenBank/DDBJ databases">
        <title>Genomic and phenotypic characterization of Chloracidobacterium isolates provides evidence for multiple species.</title>
        <authorList>
            <person name="Saini M.K."/>
            <person name="Costas A.M.G."/>
            <person name="Tank M."/>
            <person name="Bryant D.A."/>
        </authorList>
    </citation>
    <scope>NUCLEOTIDE SEQUENCE [LARGE SCALE GENOMIC DNA]</scope>
    <source>
        <strain evidence="2 3">N</strain>
    </source>
</reference>
<dbReference type="Proteomes" id="UP000677668">
    <property type="component" value="Chromosome 1"/>
</dbReference>
<dbReference type="EMBL" id="CP072642">
    <property type="protein sequence ID" value="QUV93068.1"/>
    <property type="molecule type" value="Genomic_DNA"/>
</dbReference>
<keyword evidence="3" id="KW-1185">Reference proteome</keyword>
<dbReference type="PANTHER" id="PTHR43377:SF1">
    <property type="entry name" value="BILIVERDIN REDUCTASE A"/>
    <property type="match status" value="1"/>
</dbReference>
<dbReference type="RefSeq" id="WP_211421484.1">
    <property type="nucleotide sequence ID" value="NZ_CP072642.1"/>
</dbReference>
<proteinExistence type="predicted"/>
<dbReference type="InterPro" id="IPR051450">
    <property type="entry name" value="Gfo/Idh/MocA_Oxidoreductases"/>
</dbReference>
<dbReference type="SUPFAM" id="SSF51735">
    <property type="entry name" value="NAD(P)-binding Rossmann-fold domains"/>
    <property type="match status" value="1"/>
</dbReference>
<evidence type="ECO:0000313" key="2">
    <source>
        <dbReference type="EMBL" id="QUV93068.1"/>
    </source>
</evidence>
<organism evidence="2 3">
    <name type="scientific">Chloracidobacterium sp. N</name>
    <dbReference type="NCBI Taxonomy" id="2821540"/>
    <lineage>
        <taxon>Bacteria</taxon>
        <taxon>Pseudomonadati</taxon>
        <taxon>Acidobacteriota</taxon>
        <taxon>Terriglobia</taxon>
        <taxon>Terriglobales</taxon>
        <taxon>Acidobacteriaceae</taxon>
        <taxon>Chloracidobacterium</taxon>
        <taxon>Chloracidobacterium aggregatum</taxon>
    </lineage>
</organism>
<feature type="domain" description="Gfo/Idh/MocA-like oxidoreductase N-terminal" evidence="1">
    <location>
        <begin position="6"/>
        <end position="123"/>
    </location>
</feature>
<dbReference type="Pfam" id="PF01408">
    <property type="entry name" value="GFO_IDH_MocA"/>
    <property type="match status" value="1"/>
</dbReference>
<dbReference type="Gene3D" id="3.30.360.10">
    <property type="entry name" value="Dihydrodipicolinate Reductase, domain 2"/>
    <property type="match status" value="1"/>
</dbReference>
<dbReference type="InterPro" id="IPR036291">
    <property type="entry name" value="NAD(P)-bd_dom_sf"/>
</dbReference>